<evidence type="ECO:0000256" key="6">
    <source>
        <dbReference type="ARBA" id="ARBA00022741"/>
    </source>
</evidence>
<dbReference type="PANTHER" id="PTHR12592:SF0">
    <property type="entry name" value="ATP-DEPENDENT (S)-NAD(P)H-HYDRATE DEHYDRATASE"/>
    <property type="match status" value="1"/>
</dbReference>
<comment type="function">
    <text evidence="17">Catalyzes the dehydration of the S-form of NAD(P)HX at the expense of ADP, which is converted to AMP. Together with NAD(P)HX epimerase, which catalyzes the epimerization of the S- and R-forms, the enzyme allows the repair of both epimers of NAD(P)HX, a damaged form of NAD(P)H that is a result of enzymatic or heat-dependent hydration.</text>
</comment>
<dbReference type="EC" id="5.1.99.6" evidence="19"/>
<accession>A0A8J7MCU3</accession>
<evidence type="ECO:0000256" key="10">
    <source>
        <dbReference type="ARBA" id="ARBA00023027"/>
    </source>
</evidence>
<evidence type="ECO:0000256" key="4">
    <source>
        <dbReference type="ARBA" id="ARBA00009524"/>
    </source>
</evidence>
<name>A0A8J7MCU3_9BACT</name>
<keyword evidence="5 18" id="KW-0479">Metal-binding</keyword>
<comment type="function">
    <text evidence="14 19">Bifunctional enzyme that catalyzes the epimerization of the S- and R-forms of NAD(P)HX and the dehydration of the S-form of NAD(P)HX at the expense of ADP, which is converted to AMP. This allows the repair of both epimers of NAD(P)HX, a damaged form of NAD(P)H that is a result of enzymatic or heat-dependent hydration.</text>
</comment>
<dbReference type="GO" id="GO:0046496">
    <property type="term" value="P:nicotinamide nucleotide metabolic process"/>
    <property type="evidence" value="ECO:0007669"/>
    <property type="project" value="UniProtKB-UniRule"/>
</dbReference>
<evidence type="ECO:0000313" key="23">
    <source>
        <dbReference type="Proteomes" id="UP000624703"/>
    </source>
</evidence>
<comment type="catalytic activity">
    <reaction evidence="1 18 19">
        <text>(6R)-NADHX = (6S)-NADHX</text>
        <dbReference type="Rhea" id="RHEA:32215"/>
        <dbReference type="ChEBI" id="CHEBI:64074"/>
        <dbReference type="ChEBI" id="CHEBI:64075"/>
        <dbReference type="EC" id="5.1.99.6"/>
    </reaction>
</comment>
<keyword evidence="6 17" id="KW-0547">Nucleotide-binding</keyword>
<feature type="domain" description="YjeF N-terminal" evidence="21">
    <location>
        <begin position="6"/>
        <end position="215"/>
    </location>
</feature>
<dbReference type="Pfam" id="PF01256">
    <property type="entry name" value="Carb_kinase"/>
    <property type="match status" value="1"/>
</dbReference>
<proteinExistence type="inferred from homology"/>
<comment type="caution">
    <text evidence="22">The sequence shown here is derived from an EMBL/GenBank/DDBJ whole genome shotgun (WGS) entry which is preliminary data.</text>
</comment>
<keyword evidence="12 17" id="KW-0456">Lyase</keyword>
<feature type="binding site" evidence="18">
    <location>
        <position position="121"/>
    </location>
    <ligand>
        <name>K(+)</name>
        <dbReference type="ChEBI" id="CHEBI:29103"/>
    </ligand>
</feature>
<feature type="binding site" evidence="18">
    <location>
        <position position="158"/>
    </location>
    <ligand>
        <name>(6S)-NADPHX</name>
        <dbReference type="ChEBI" id="CHEBI:64076"/>
    </ligand>
</feature>
<feature type="domain" description="YjeF C-terminal" evidence="20">
    <location>
        <begin position="224"/>
        <end position="495"/>
    </location>
</feature>
<reference evidence="22" key="1">
    <citation type="submission" date="2021-01" db="EMBL/GenBank/DDBJ databases">
        <title>Modified the classification status of verrucomicrobia.</title>
        <authorList>
            <person name="Feng X."/>
        </authorList>
    </citation>
    <scope>NUCLEOTIDE SEQUENCE</scope>
    <source>
        <strain evidence="22">_KCTC 22039</strain>
    </source>
</reference>
<evidence type="ECO:0000259" key="20">
    <source>
        <dbReference type="PROSITE" id="PS51383"/>
    </source>
</evidence>
<comment type="cofactor">
    <cofactor evidence="17">
        <name>Mg(2+)</name>
        <dbReference type="ChEBI" id="CHEBI:18420"/>
    </cofactor>
</comment>
<feature type="binding site" evidence="17">
    <location>
        <position position="433"/>
    </location>
    <ligand>
        <name>AMP</name>
        <dbReference type="ChEBI" id="CHEBI:456215"/>
    </ligand>
</feature>
<evidence type="ECO:0000256" key="8">
    <source>
        <dbReference type="ARBA" id="ARBA00022857"/>
    </source>
</evidence>
<evidence type="ECO:0000259" key="21">
    <source>
        <dbReference type="PROSITE" id="PS51385"/>
    </source>
</evidence>
<gene>
    <name evidence="17" type="primary">nnrD</name>
    <name evidence="18" type="synonym">nnrE</name>
    <name evidence="22" type="ORF">JIN82_07410</name>
</gene>
<comment type="cofactor">
    <cofactor evidence="18 19">
        <name>K(+)</name>
        <dbReference type="ChEBI" id="CHEBI:29103"/>
    </cofactor>
    <text evidence="18 19">Binds 1 potassium ion per subunit.</text>
</comment>
<keyword evidence="23" id="KW-1185">Reference proteome</keyword>
<evidence type="ECO:0000256" key="19">
    <source>
        <dbReference type="PIRNR" id="PIRNR017184"/>
    </source>
</evidence>
<feature type="binding site" evidence="17">
    <location>
        <position position="319"/>
    </location>
    <ligand>
        <name>(6S)-NADPHX</name>
        <dbReference type="ChEBI" id="CHEBI:64076"/>
    </ligand>
</feature>
<comment type="similarity">
    <text evidence="3 19">In the N-terminal section; belongs to the NnrE/AIBP family.</text>
</comment>
<dbReference type="InterPro" id="IPR036652">
    <property type="entry name" value="YjeF_N_dom_sf"/>
</dbReference>
<feature type="binding site" evidence="18">
    <location>
        <begin position="125"/>
        <end position="131"/>
    </location>
    <ligand>
        <name>(6S)-NADPHX</name>
        <dbReference type="ChEBI" id="CHEBI:64076"/>
    </ligand>
</feature>
<evidence type="ECO:0000256" key="11">
    <source>
        <dbReference type="ARBA" id="ARBA00023235"/>
    </source>
</evidence>
<comment type="subunit">
    <text evidence="17">Homotetramer.</text>
</comment>
<dbReference type="CDD" id="cd01171">
    <property type="entry name" value="YXKO-related"/>
    <property type="match status" value="1"/>
</dbReference>
<dbReference type="Proteomes" id="UP000624703">
    <property type="component" value="Unassembled WGS sequence"/>
</dbReference>
<evidence type="ECO:0000256" key="15">
    <source>
        <dbReference type="ARBA" id="ARBA00048238"/>
    </source>
</evidence>
<dbReference type="InterPro" id="IPR017953">
    <property type="entry name" value="Carbohydrate_kinase_pred_CS"/>
</dbReference>
<evidence type="ECO:0000256" key="2">
    <source>
        <dbReference type="ARBA" id="ARBA00000909"/>
    </source>
</evidence>
<dbReference type="NCBIfam" id="TIGR00196">
    <property type="entry name" value="yjeF_cterm"/>
    <property type="match status" value="1"/>
</dbReference>
<dbReference type="PIRSF" id="PIRSF017184">
    <property type="entry name" value="Nnr"/>
    <property type="match status" value="1"/>
</dbReference>
<dbReference type="EMBL" id="JAENIM010000037">
    <property type="protein sequence ID" value="MBK1790982.1"/>
    <property type="molecule type" value="Genomic_DNA"/>
</dbReference>
<dbReference type="PROSITE" id="PS51383">
    <property type="entry name" value="YJEF_C_3"/>
    <property type="match status" value="1"/>
</dbReference>
<organism evidence="22 23">
    <name type="scientific">Persicirhabdus sediminis</name>
    <dbReference type="NCBI Taxonomy" id="454144"/>
    <lineage>
        <taxon>Bacteria</taxon>
        <taxon>Pseudomonadati</taxon>
        <taxon>Verrucomicrobiota</taxon>
        <taxon>Verrucomicrobiia</taxon>
        <taxon>Verrucomicrobiales</taxon>
        <taxon>Verrucomicrobiaceae</taxon>
        <taxon>Persicirhabdus</taxon>
    </lineage>
</organism>
<dbReference type="NCBIfam" id="TIGR00197">
    <property type="entry name" value="yjeF_nterm"/>
    <property type="match status" value="1"/>
</dbReference>
<comment type="similarity">
    <text evidence="18">Belongs to the NnrE/AIBP family.</text>
</comment>
<evidence type="ECO:0000256" key="5">
    <source>
        <dbReference type="ARBA" id="ARBA00022723"/>
    </source>
</evidence>
<keyword evidence="9 18" id="KW-0630">Potassium</keyword>
<feature type="binding site" evidence="17">
    <location>
        <position position="434"/>
    </location>
    <ligand>
        <name>(6S)-NADPHX</name>
        <dbReference type="ChEBI" id="CHEBI:64076"/>
    </ligand>
</feature>
<comment type="function">
    <text evidence="18">Catalyzes the epimerization of the S- and R-forms of NAD(P)HX, a damaged form of NAD(P)H that is a result of enzymatic or heat-dependent hydration. This is a prerequisite for the S-specific NAD(P)H-hydrate dehydratase to allow the repair of both epimers of NAD(P)HX.</text>
</comment>
<dbReference type="GO" id="GO:0046872">
    <property type="term" value="F:metal ion binding"/>
    <property type="evidence" value="ECO:0007669"/>
    <property type="project" value="UniProtKB-UniRule"/>
</dbReference>
<keyword evidence="11 18" id="KW-0413">Isomerase</keyword>
<keyword evidence="7 17" id="KW-0067">ATP-binding</keyword>
<feature type="binding site" evidence="18">
    <location>
        <position position="161"/>
    </location>
    <ligand>
        <name>K(+)</name>
        <dbReference type="ChEBI" id="CHEBI:29103"/>
    </ligand>
</feature>
<evidence type="ECO:0000256" key="12">
    <source>
        <dbReference type="ARBA" id="ARBA00023239"/>
    </source>
</evidence>
<evidence type="ECO:0000256" key="16">
    <source>
        <dbReference type="ARBA" id="ARBA00049209"/>
    </source>
</evidence>
<dbReference type="Gene3D" id="3.40.50.10260">
    <property type="entry name" value="YjeF N-terminal domain"/>
    <property type="match status" value="1"/>
</dbReference>
<feature type="binding site" evidence="17">
    <location>
        <position position="259"/>
    </location>
    <ligand>
        <name>(6S)-NADPHX</name>
        <dbReference type="ChEBI" id="CHEBI:64076"/>
    </ligand>
</feature>
<evidence type="ECO:0000313" key="22">
    <source>
        <dbReference type="EMBL" id="MBK1790982.1"/>
    </source>
</evidence>
<keyword evidence="10 17" id="KW-0520">NAD</keyword>
<dbReference type="SUPFAM" id="SSF64153">
    <property type="entry name" value="YjeF N-terminal domain-like"/>
    <property type="match status" value="1"/>
</dbReference>
<feature type="binding site" evidence="18">
    <location>
        <begin position="53"/>
        <end position="57"/>
    </location>
    <ligand>
        <name>(6S)-NADPHX</name>
        <dbReference type="ChEBI" id="CHEBI:64076"/>
    </ligand>
</feature>
<evidence type="ECO:0000256" key="3">
    <source>
        <dbReference type="ARBA" id="ARBA00006001"/>
    </source>
</evidence>
<dbReference type="Gene3D" id="3.40.1190.20">
    <property type="match status" value="1"/>
</dbReference>
<dbReference type="SUPFAM" id="SSF53613">
    <property type="entry name" value="Ribokinase-like"/>
    <property type="match status" value="1"/>
</dbReference>
<comment type="similarity">
    <text evidence="4 19">In the C-terminal section; belongs to the NnrD/CARKD family.</text>
</comment>
<evidence type="ECO:0000256" key="9">
    <source>
        <dbReference type="ARBA" id="ARBA00022958"/>
    </source>
</evidence>
<evidence type="ECO:0000256" key="13">
    <source>
        <dbReference type="ARBA" id="ARBA00023268"/>
    </source>
</evidence>
<feature type="binding site" evidence="17">
    <location>
        <begin position="404"/>
        <end position="408"/>
    </location>
    <ligand>
        <name>AMP</name>
        <dbReference type="ChEBI" id="CHEBI:456215"/>
    </ligand>
</feature>
<dbReference type="AlphaFoldDB" id="A0A8J7MCU3"/>
<dbReference type="PANTHER" id="PTHR12592">
    <property type="entry name" value="ATP-DEPENDENT (S)-NAD(P)H-HYDRATE DEHYDRATASE FAMILY MEMBER"/>
    <property type="match status" value="1"/>
</dbReference>
<evidence type="ECO:0000256" key="1">
    <source>
        <dbReference type="ARBA" id="ARBA00000013"/>
    </source>
</evidence>
<comment type="catalytic activity">
    <reaction evidence="16 17 19">
        <text>(6S)-NADPHX + ADP = AMP + phosphate + NADPH + H(+)</text>
        <dbReference type="Rhea" id="RHEA:32235"/>
        <dbReference type="ChEBI" id="CHEBI:15378"/>
        <dbReference type="ChEBI" id="CHEBI:43474"/>
        <dbReference type="ChEBI" id="CHEBI:57783"/>
        <dbReference type="ChEBI" id="CHEBI:64076"/>
        <dbReference type="ChEBI" id="CHEBI:456215"/>
        <dbReference type="ChEBI" id="CHEBI:456216"/>
        <dbReference type="EC" id="4.2.1.136"/>
    </reaction>
</comment>
<feature type="binding site" evidence="17">
    <location>
        <position position="370"/>
    </location>
    <ligand>
        <name>(6S)-NADPHX</name>
        <dbReference type="ChEBI" id="CHEBI:64076"/>
    </ligand>
</feature>
<dbReference type="GO" id="GO:0110051">
    <property type="term" value="P:metabolite repair"/>
    <property type="evidence" value="ECO:0007669"/>
    <property type="project" value="TreeGrafter"/>
</dbReference>
<keyword evidence="8 17" id="KW-0521">NADP</keyword>
<comment type="catalytic activity">
    <reaction evidence="2 18 19">
        <text>(6R)-NADPHX = (6S)-NADPHX</text>
        <dbReference type="Rhea" id="RHEA:32227"/>
        <dbReference type="ChEBI" id="CHEBI:64076"/>
        <dbReference type="ChEBI" id="CHEBI:64077"/>
        <dbReference type="EC" id="5.1.99.6"/>
    </reaction>
</comment>
<evidence type="ECO:0000256" key="17">
    <source>
        <dbReference type="HAMAP-Rule" id="MF_01965"/>
    </source>
</evidence>
<comment type="catalytic activity">
    <reaction evidence="15 17 19">
        <text>(6S)-NADHX + ADP = AMP + phosphate + NADH + H(+)</text>
        <dbReference type="Rhea" id="RHEA:32223"/>
        <dbReference type="ChEBI" id="CHEBI:15378"/>
        <dbReference type="ChEBI" id="CHEBI:43474"/>
        <dbReference type="ChEBI" id="CHEBI:57945"/>
        <dbReference type="ChEBI" id="CHEBI:64074"/>
        <dbReference type="ChEBI" id="CHEBI:456215"/>
        <dbReference type="ChEBI" id="CHEBI:456216"/>
        <dbReference type="EC" id="4.2.1.136"/>
    </reaction>
</comment>
<dbReference type="GO" id="GO:0005524">
    <property type="term" value="F:ATP binding"/>
    <property type="evidence" value="ECO:0007669"/>
    <property type="project" value="UniProtKB-UniRule"/>
</dbReference>
<dbReference type="PROSITE" id="PS01050">
    <property type="entry name" value="YJEF_C_2"/>
    <property type="match status" value="1"/>
</dbReference>
<dbReference type="HAMAP" id="MF_01965">
    <property type="entry name" value="NADHX_dehydratase"/>
    <property type="match status" value="1"/>
</dbReference>
<sequence length="500" mass="52510">MTCEQMRSAEALLIKSGVSEESLMEHAGREIAKVVASFFPRPGKVVGFIGTGHNGGDALVALRYLRQWGWKVAVECAGQEKRLKKLSVQMRKMLGGDGVRTLEQLEERASGALPGPLVLLDGLLGVGASGPLRGPLLELSKKMNQLRLTRGAYTVAMDLPSGIDGNTGSVYHGAVIADYTVTVGAAKVGLLQSSACNHVGRIALVELPELDLSGIASPDVCLNSAQSLVPNVLRRDHEYHKGNAGTVSIVAGSRGMLGAAVLAATGALRAGAGIVRLFVSASIYNQIVGMLPAEVMVVPCTSYEEVYPYPTDSYVVGPGIGVGNQSEQGQFCEFLKNLTKPMVLDADALNRIAAAGEQELLTANVVLTPHPGEMKRLLPETTGYTREQIAKLFCALYPSTLLYKGSKTIITRRHFPICVNATGHAGMASGGQGDVLSGVIGACLARGLSQFEAARLGSWACGRAAELAVSIGGCSEESVLATDVLQHLGRAFEDLRTGGA</sequence>
<dbReference type="InterPro" id="IPR000631">
    <property type="entry name" value="CARKD"/>
</dbReference>
<evidence type="ECO:0000256" key="7">
    <source>
        <dbReference type="ARBA" id="ARBA00022840"/>
    </source>
</evidence>
<dbReference type="GO" id="GO:0052856">
    <property type="term" value="F:NAD(P)HX epimerase activity"/>
    <property type="evidence" value="ECO:0007669"/>
    <property type="project" value="UniProtKB-UniRule"/>
</dbReference>
<comment type="similarity">
    <text evidence="17">Belongs to the NnrD/CARKD family.</text>
</comment>
<evidence type="ECO:0000256" key="18">
    <source>
        <dbReference type="HAMAP-Rule" id="MF_01966"/>
    </source>
</evidence>
<dbReference type="Pfam" id="PF03853">
    <property type="entry name" value="YjeF_N"/>
    <property type="match status" value="1"/>
</dbReference>
<dbReference type="HAMAP" id="MF_01966">
    <property type="entry name" value="NADHX_epimerase"/>
    <property type="match status" value="1"/>
</dbReference>
<comment type="caution">
    <text evidence="18">Lacks conserved residue(s) required for the propagation of feature annotation.</text>
</comment>
<keyword evidence="13" id="KW-0511">Multifunctional enzyme</keyword>
<dbReference type="InterPro" id="IPR030677">
    <property type="entry name" value="Nnr"/>
</dbReference>
<dbReference type="InterPro" id="IPR029056">
    <property type="entry name" value="Ribokinase-like"/>
</dbReference>
<protein>
    <recommendedName>
        <fullName evidence="19">Bifunctional NAD(P)H-hydrate repair enzyme</fullName>
    </recommendedName>
    <alternativeName>
        <fullName evidence="19">Nicotinamide nucleotide repair protein</fullName>
    </alternativeName>
    <domain>
        <recommendedName>
            <fullName evidence="19">ADP-dependent (S)-NAD(P)H-hydrate dehydratase</fullName>
            <ecNumber evidence="19">4.2.1.136</ecNumber>
        </recommendedName>
        <alternativeName>
            <fullName evidence="19">ADP-dependent NAD(P)HX dehydratase</fullName>
        </alternativeName>
    </domain>
    <domain>
        <recommendedName>
            <fullName evidence="19">NAD(P)H-hydrate epimerase</fullName>
            <ecNumber evidence="19">5.1.99.6</ecNumber>
        </recommendedName>
    </domain>
</protein>
<dbReference type="InterPro" id="IPR004443">
    <property type="entry name" value="YjeF_N_dom"/>
</dbReference>
<dbReference type="PROSITE" id="PS51385">
    <property type="entry name" value="YJEF_N"/>
    <property type="match status" value="1"/>
</dbReference>
<feature type="binding site" evidence="18">
    <location>
        <position position="54"/>
    </location>
    <ligand>
        <name>K(+)</name>
        <dbReference type="ChEBI" id="CHEBI:29103"/>
    </ligand>
</feature>
<dbReference type="GO" id="GO:0052855">
    <property type="term" value="F:ADP-dependent NAD(P)H-hydrate dehydratase activity"/>
    <property type="evidence" value="ECO:0007669"/>
    <property type="project" value="UniProtKB-UniRule"/>
</dbReference>
<dbReference type="EC" id="4.2.1.136" evidence="19"/>
<evidence type="ECO:0000256" key="14">
    <source>
        <dbReference type="ARBA" id="ARBA00025153"/>
    </source>
</evidence>